<comment type="subcellular location">
    <subcellularLocation>
        <location evidence="1">Cell membrane</location>
        <topology evidence="1">Multi-pass membrane protein</topology>
    </subcellularLocation>
</comment>
<name>A0AA90TYD7_9EURY</name>
<proteinExistence type="predicted"/>
<keyword evidence="5 6" id="KW-0472">Membrane</keyword>
<dbReference type="GO" id="GO:0005886">
    <property type="term" value="C:plasma membrane"/>
    <property type="evidence" value="ECO:0007669"/>
    <property type="project" value="UniProtKB-SubCell"/>
</dbReference>
<feature type="transmembrane region" description="Helical" evidence="6">
    <location>
        <begin position="304"/>
        <end position="324"/>
    </location>
</feature>
<feature type="transmembrane region" description="Helical" evidence="6">
    <location>
        <begin position="246"/>
        <end position="267"/>
    </location>
</feature>
<evidence type="ECO:0000256" key="6">
    <source>
        <dbReference type="SAM" id="Phobius"/>
    </source>
</evidence>
<feature type="transmembrane region" description="Helical" evidence="6">
    <location>
        <begin position="279"/>
        <end position="298"/>
    </location>
</feature>
<dbReference type="AlphaFoldDB" id="A0AA90TYD7"/>
<comment type="caution">
    <text evidence="7">The sequence shown here is derived from an EMBL/GenBank/DDBJ whole genome shotgun (WGS) entry which is preliminary data.</text>
</comment>
<dbReference type="Proteomes" id="UP001185015">
    <property type="component" value="Unassembled WGS sequence"/>
</dbReference>
<evidence type="ECO:0000313" key="8">
    <source>
        <dbReference type="Proteomes" id="UP001185015"/>
    </source>
</evidence>
<evidence type="ECO:0000256" key="2">
    <source>
        <dbReference type="ARBA" id="ARBA00022475"/>
    </source>
</evidence>
<evidence type="ECO:0000256" key="1">
    <source>
        <dbReference type="ARBA" id="ARBA00004651"/>
    </source>
</evidence>
<dbReference type="InterPro" id="IPR050833">
    <property type="entry name" value="Poly_Biosynth_Transport"/>
</dbReference>
<dbReference type="EMBL" id="JAVDQI010000002">
    <property type="protein sequence ID" value="MDR6222423.1"/>
    <property type="molecule type" value="Genomic_DNA"/>
</dbReference>
<keyword evidence="8" id="KW-1185">Reference proteome</keyword>
<dbReference type="PANTHER" id="PTHR30250">
    <property type="entry name" value="PST FAMILY PREDICTED COLANIC ACID TRANSPORTER"/>
    <property type="match status" value="1"/>
</dbReference>
<feature type="transmembrane region" description="Helical" evidence="6">
    <location>
        <begin position="154"/>
        <end position="173"/>
    </location>
</feature>
<evidence type="ECO:0000256" key="3">
    <source>
        <dbReference type="ARBA" id="ARBA00022692"/>
    </source>
</evidence>
<keyword evidence="4 6" id="KW-1133">Transmembrane helix</keyword>
<feature type="transmembrane region" description="Helical" evidence="6">
    <location>
        <begin position="31"/>
        <end position="50"/>
    </location>
</feature>
<evidence type="ECO:0000313" key="7">
    <source>
        <dbReference type="EMBL" id="MDR6222423.1"/>
    </source>
</evidence>
<keyword evidence="2" id="KW-1003">Cell membrane</keyword>
<dbReference type="PANTHER" id="PTHR30250:SF28">
    <property type="entry name" value="POLYSACCHARIDE BIOSYNTHESIS PROTEIN"/>
    <property type="match status" value="1"/>
</dbReference>
<feature type="transmembrane region" description="Helical" evidence="6">
    <location>
        <begin position="86"/>
        <end position="111"/>
    </location>
</feature>
<organism evidence="7 8">
    <name type="scientific">Methanococcoides alaskense</name>
    <dbReference type="NCBI Taxonomy" id="325778"/>
    <lineage>
        <taxon>Archaea</taxon>
        <taxon>Methanobacteriati</taxon>
        <taxon>Methanobacteriota</taxon>
        <taxon>Stenosarchaea group</taxon>
        <taxon>Methanomicrobia</taxon>
        <taxon>Methanosarcinales</taxon>
        <taxon>Methanosarcinaceae</taxon>
        <taxon>Methanococcoides</taxon>
    </lineage>
</organism>
<protein>
    <submittedName>
        <fullName evidence="7">O-antigen/teichoic acid export membrane protein</fullName>
    </submittedName>
</protein>
<feature type="transmembrane region" description="Helical" evidence="6">
    <location>
        <begin position="220"/>
        <end position="240"/>
    </location>
</feature>
<evidence type="ECO:0000256" key="4">
    <source>
        <dbReference type="ARBA" id="ARBA00022989"/>
    </source>
</evidence>
<keyword evidence="3 6" id="KW-0812">Transmembrane</keyword>
<accession>A0AA90TYD7</accession>
<dbReference type="Pfam" id="PF13440">
    <property type="entry name" value="Polysacc_synt_3"/>
    <property type="match status" value="1"/>
</dbReference>
<reference evidence="7 8" key="1">
    <citation type="submission" date="2023-07" db="EMBL/GenBank/DDBJ databases">
        <title>Genomic Encyclopedia of Type Strains, Phase IV (KMG-IV): sequencing the most valuable type-strain genomes for metagenomic binning, comparative biology and taxonomic classification.</title>
        <authorList>
            <person name="Goeker M."/>
        </authorList>
    </citation>
    <scope>NUCLEOTIDE SEQUENCE [LARGE SCALE GENOMIC DNA]</scope>
    <source>
        <strain evidence="7 8">DSM 17273</strain>
    </source>
</reference>
<sequence>MYGTVATARVVNSLSSKVTQIGIGIVRTSPIGLISGYMFGYLLADLLILIKIRSELHLFNNISLKKMWGLAVRYKRFPIFSMWSQLANMISLQLTPFMLVYFFSSTVVGYYSMANQLLVLPLTLIGDATSQVFFQKASEVNNITGNFKNILTDVHRRLISIGIFPMIIFMIIGEELFSFFLGSNWYTAGIYAKILAPWIFLRFIYAPISSAFNILEKQNVALGFNFVFVISIFGVLYIGGTYGDPIIALTLLSATAVLLWGAADLYILRMSDVQCIEEIKNVMEYLIIALVISLPLIVVKYLSLSVYVIFIVAFAVTFAYYLVVMYKDITLRDQLYGILKTIKNKL</sequence>
<evidence type="ECO:0000256" key="5">
    <source>
        <dbReference type="ARBA" id="ARBA00023136"/>
    </source>
</evidence>
<feature type="transmembrane region" description="Helical" evidence="6">
    <location>
        <begin position="185"/>
        <end position="208"/>
    </location>
</feature>
<gene>
    <name evidence="7" type="ORF">J2750_000868</name>
</gene>